<dbReference type="SUPFAM" id="SSF88713">
    <property type="entry name" value="Glycoside hydrolase/deacetylase"/>
    <property type="match status" value="1"/>
</dbReference>
<dbReference type="CDD" id="cd10936">
    <property type="entry name" value="CE4_DAC2"/>
    <property type="match status" value="1"/>
</dbReference>
<keyword evidence="4" id="KW-1185">Reference proteome</keyword>
<keyword evidence="2" id="KW-0472">Membrane</keyword>
<feature type="region of interest" description="Disordered" evidence="1">
    <location>
        <begin position="138"/>
        <end position="166"/>
    </location>
</feature>
<dbReference type="EMBL" id="JXMU01000029">
    <property type="protein sequence ID" value="KPB00110.1"/>
    <property type="molecule type" value="Genomic_DNA"/>
</dbReference>
<sequence>MDDLNAPLGKNLPPKKGATKTPPSRSGSKAFPVLLGAIFLGVLALNIYTFLEQNKDTQTLVVRLPEPEPVEVAEEKADPQAQKPDVEVVYGQPDANIGQEPAAPVAAERETITEVSPGGPRIITIRDPQVTEIGQPEGERHLPVQNALEDTSAGKLPQRTDDGRRPVDIYARPWSNAGGKRIAIVIGGLGLSQTGTQRALDQLPPEITLAFAPTGNSLDRWMRVARKKGHELLMQVPMEPFNYPQVNPGPRTLRLASSPETNLENLQWAMARMTNYSGITNYLGARFMNDQQSMEKVMEELGERGLLFFNDGSSGTAGNLAADAARERVPYASGNLIIDGSNSPDAIRAKLKALESLAEARGSAIGSGSALELTVKTVAEWANQAKKNGFEIVGIAALTNDPERQR</sequence>
<organism evidence="3 4">
    <name type="scientific">Ahrensia marina</name>
    <dbReference type="NCBI Taxonomy" id="1514904"/>
    <lineage>
        <taxon>Bacteria</taxon>
        <taxon>Pseudomonadati</taxon>
        <taxon>Pseudomonadota</taxon>
        <taxon>Alphaproteobacteria</taxon>
        <taxon>Hyphomicrobiales</taxon>
        <taxon>Ahrensiaceae</taxon>
        <taxon>Ahrensia</taxon>
    </lineage>
</organism>
<dbReference type="RefSeq" id="WP_054000281.1">
    <property type="nucleotide sequence ID" value="NZ_JXMU01000029.1"/>
</dbReference>
<proteinExistence type="predicted"/>
<dbReference type="PATRIC" id="fig|1514904.3.peg.2237"/>
<evidence type="ECO:0000313" key="4">
    <source>
        <dbReference type="Proteomes" id="UP000038011"/>
    </source>
</evidence>
<gene>
    <name evidence="3" type="ORF">SU32_15460</name>
</gene>
<dbReference type="STRING" id="1514904.SU32_15460"/>
<evidence type="ECO:0000256" key="2">
    <source>
        <dbReference type="SAM" id="Phobius"/>
    </source>
</evidence>
<comment type="caution">
    <text evidence="3">The sequence shown here is derived from an EMBL/GenBank/DDBJ whole genome shotgun (WGS) entry which is preliminary data.</text>
</comment>
<accession>A0A0M9GKU3</accession>
<name>A0A0M9GKU3_9HYPH</name>
<feature type="region of interest" description="Disordered" evidence="1">
    <location>
        <begin position="1"/>
        <end position="27"/>
    </location>
</feature>
<evidence type="ECO:0008006" key="5">
    <source>
        <dbReference type="Google" id="ProtNLM"/>
    </source>
</evidence>
<feature type="transmembrane region" description="Helical" evidence="2">
    <location>
        <begin position="30"/>
        <end position="51"/>
    </location>
</feature>
<dbReference type="InterPro" id="IPR011330">
    <property type="entry name" value="Glyco_hydro/deAcase_b/a-brl"/>
</dbReference>
<keyword evidence="2" id="KW-0812">Transmembrane</keyword>
<protein>
    <recommendedName>
        <fullName evidence="5">Polysaccharide deacetylase</fullName>
    </recommendedName>
</protein>
<dbReference type="OrthoDB" id="9784811at2"/>
<evidence type="ECO:0000256" key="1">
    <source>
        <dbReference type="SAM" id="MobiDB-lite"/>
    </source>
</evidence>
<keyword evidence="2" id="KW-1133">Transmembrane helix</keyword>
<dbReference type="AlphaFoldDB" id="A0A0M9GKU3"/>
<reference evidence="3 4" key="1">
    <citation type="submission" date="2015-01" db="EMBL/GenBank/DDBJ databases">
        <title>Ahrensia donghaiensis sp. nov., a novel dimethylsulphoniopropionate-cleavage bacterium isolated from seawater and emended descriptions of the genus Ahrensia and Ahrensia kielensis.</title>
        <authorList>
            <person name="Liu J."/>
        </authorList>
    </citation>
    <scope>NUCLEOTIDE SEQUENCE [LARGE SCALE GENOMIC DNA]</scope>
    <source>
        <strain evidence="3 4">LZD062</strain>
    </source>
</reference>
<dbReference type="PANTHER" id="PTHR30105:SF2">
    <property type="entry name" value="DIVERGENT POLYSACCHARIDE DEACETYLASE SUPERFAMILY"/>
    <property type="match status" value="1"/>
</dbReference>
<dbReference type="PANTHER" id="PTHR30105">
    <property type="entry name" value="UNCHARACTERIZED YIBQ-RELATED"/>
    <property type="match status" value="1"/>
</dbReference>
<evidence type="ECO:0000313" key="3">
    <source>
        <dbReference type="EMBL" id="KPB00110.1"/>
    </source>
</evidence>
<dbReference type="Gene3D" id="3.20.20.370">
    <property type="entry name" value="Glycoside hydrolase/deacetylase"/>
    <property type="match status" value="1"/>
</dbReference>
<dbReference type="Pfam" id="PF04748">
    <property type="entry name" value="Polysacc_deac_2"/>
    <property type="match status" value="1"/>
</dbReference>
<dbReference type="InterPro" id="IPR006837">
    <property type="entry name" value="Divergent_DAC"/>
</dbReference>
<dbReference type="Proteomes" id="UP000038011">
    <property type="component" value="Unassembled WGS sequence"/>
</dbReference>
<dbReference type="GO" id="GO:0005975">
    <property type="term" value="P:carbohydrate metabolic process"/>
    <property type="evidence" value="ECO:0007669"/>
    <property type="project" value="InterPro"/>
</dbReference>